<name>A0A1H9CWY4_9FLAO</name>
<evidence type="ECO:0000256" key="1">
    <source>
        <dbReference type="SAM" id="SignalP"/>
    </source>
</evidence>
<dbReference type="AlphaFoldDB" id="A0A1H9CWY4"/>
<dbReference type="STRING" id="1299341.SAMN05444005_105133"/>
<proteinExistence type="predicted"/>
<keyword evidence="3" id="KW-1185">Reference proteome</keyword>
<dbReference type="EMBL" id="FOEI01000005">
    <property type="protein sequence ID" value="SEQ05722.1"/>
    <property type="molecule type" value="Genomic_DNA"/>
</dbReference>
<dbReference type="OrthoDB" id="1376171at2"/>
<feature type="signal peptide" evidence="1">
    <location>
        <begin position="1"/>
        <end position="18"/>
    </location>
</feature>
<protein>
    <submittedName>
        <fullName evidence="2">Uncharacterized protein</fullName>
    </submittedName>
</protein>
<accession>A0A1H9CWY4</accession>
<evidence type="ECO:0000313" key="2">
    <source>
        <dbReference type="EMBL" id="SEQ05722.1"/>
    </source>
</evidence>
<sequence length="165" mass="18090">MKKLFVIGLFLISVASFAQRRGVEPRVIPAGQEIELKDNKFYINNEQIPSYEIKNYLKANDFKAYSLFNKSKNKSVLGGFFLGLGSALIIGDAVKAAVSDVDYPTAMSYIGGGLVGTSIFVLKGKKQKMRDAIDTYNNGLKTTSQTETTIDFVANNNGVGLRLTF</sequence>
<feature type="chain" id="PRO_5011514423" evidence="1">
    <location>
        <begin position="19"/>
        <end position="165"/>
    </location>
</feature>
<evidence type="ECO:0000313" key="3">
    <source>
        <dbReference type="Proteomes" id="UP000198648"/>
    </source>
</evidence>
<organism evidence="2 3">
    <name type="scientific">Flavobacterium urocaniciphilum</name>
    <dbReference type="NCBI Taxonomy" id="1299341"/>
    <lineage>
        <taxon>Bacteria</taxon>
        <taxon>Pseudomonadati</taxon>
        <taxon>Bacteroidota</taxon>
        <taxon>Flavobacteriia</taxon>
        <taxon>Flavobacteriales</taxon>
        <taxon>Flavobacteriaceae</taxon>
        <taxon>Flavobacterium</taxon>
    </lineage>
</organism>
<dbReference type="RefSeq" id="WP_091468544.1">
    <property type="nucleotide sequence ID" value="NZ_FOEI01000005.1"/>
</dbReference>
<reference evidence="2 3" key="1">
    <citation type="submission" date="2016-10" db="EMBL/GenBank/DDBJ databases">
        <authorList>
            <person name="de Groot N.N."/>
        </authorList>
    </citation>
    <scope>NUCLEOTIDE SEQUENCE [LARGE SCALE GENOMIC DNA]</scope>
    <source>
        <strain evidence="2 3">DSM 27078</strain>
    </source>
</reference>
<dbReference type="Proteomes" id="UP000198648">
    <property type="component" value="Unassembled WGS sequence"/>
</dbReference>
<gene>
    <name evidence="2" type="ORF">SAMN05444005_105133</name>
</gene>
<keyword evidence="1" id="KW-0732">Signal</keyword>